<accession>A0A172UW38</accession>
<evidence type="ECO:0000313" key="2">
    <source>
        <dbReference type="Proteomes" id="UP000077143"/>
    </source>
</evidence>
<dbReference type="SUPFAM" id="SSF51197">
    <property type="entry name" value="Clavaminate synthase-like"/>
    <property type="match status" value="1"/>
</dbReference>
<reference evidence="1 2" key="1">
    <citation type="submission" date="2016-05" db="EMBL/GenBank/DDBJ databases">
        <title>Complete genome sequence of a phthalic acid esters degrading Mycobacterium sp. YC-RL4.</title>
        <authorList>
            <person name="Ren L."/>
            <person name="Fan S."/>
            <person name="Ruth N."/>
            <person name="Jia Y."/>
            <person name="Wang J."/>
            <person name="Qiao C."/>
        </authorList>
    </citation>
    <scope>NUCLEOTIDE SEQUENCE [LARGE SCALE GENOMIC DNA]</scope>
    <source>
        <strain evidence="1 2">YC-RL4</strain>
    </source>
</reference>
<dbReference type="Proteomes" id="UP000077143">
    <property type="component" value="Chromosome"/>
</dbReference>
<keyword evidence="1" id="KW-0223">Dioxygenase</keyword>
<dbReference type="EMBL" id="CP015596">
    <property type="protein sequence ID" value="ANE83034.1"/>
    <property type="molecule type" value="Genomic_DNA"/>
</dbReference>
<dbReference type="AlphaFoldDB" id="A0A172UW38"/>
<dbReference type="RefSeq" id="WP_068003061.1">
    <property type="nucleotide sequence ID" value="NZ_CP015596.1"/>
</dbReference>
<dbReference type="Pfam" id="PF05721">
    <property type="entry name" value="PhyH"/>
    <property type="match status" value="1"/>
</dbReference>
<protein>
    <submittedName>
        <fullName evidence="1">Phytanoyl-CoA dioxygenase</fullName>
    </submittedName>
</protein>
<dbReference type="STRING" id="1682113.A7U43_18035"/>
<keyword evidence="2" id="KW-1185">Reference proteome</keyword>
<organism evidence="1 2">
    <name type="scientific">Mycobacterium adipatum</name>
    <dbReference type="NCBI Taxonomy" id="1682113"/>
    <lineage>
        <taxon>Bacteria</taxon>
        <taxon>Bacillati</taxon>
        <taxon>Actinomycetota</taxon>
        <taxon>Actinomycetes</taxon>
        <taxon>Mycobacteriales</taxon>
        <taxon>Mycobacteriaceae</taxon>
        <taxon>Mycobacterium</taxon>
    </lineage>
</organism>
<sequence>MPAILDVEQFMADGFVKIEAAFDRELGLRCQQQLWRAVDLDPGDPATWTEPLIRVPAMATPEFAASANTEVLTAAFDALVGKAHWRPLRGMGTFVSRFPSTEAPREAGWHVEASFYDAAGPRLSLRSRGRALLMLLLYSDVGRDDAPTAIRVGSHLAVPKVLAQYGSDGAAWMSVCERVVPATENCEIVSVTGNIGDVYLCHPFVVHSGTAHRGTVPRFMAQPALEPTGELDLTAEYPSPVAVAVRRGLGEDHPV</sequence>
<name>A0A172UW38_9MYCO</name>
<proteinExistence type="predicted"/>
<keyword evidence="1" id="KW-0560">Oxidoreductase</keyword>
<dbReference type="GO" id="GO:0016706">
    <property type="term" value="F:2-oxoglutarate-dependent dioxygenase activity"/>
    <property type="evidence" value="ECO:0007669"/>
    <property type="project" value="UniProtKB-ARBA"/>
</dbReference>
<evidence type="ECO:0000313" key="1">
    <source>
        <dbReference type="EMBL" id="ANE83034.1"/>
    </source>
</evidence>
<gene>
    <name evidence="1" type="ORF">A7U43_18035</name>
</gene>
<dbReference type="InterPro" id="IPR008775">
    <property type="entry name" value="Phytyl_CoA_dOase-like"/>
</dbReference>
<dbReference type="KEGG" id="madi:A7U43_18035"/>
<dbReference type="Gene3D" id="2.60.120.620">
    <property type="entry name" value="q2cbj1_9rhob like domain"/>
    <property type="match status" value="1"/>
</dbReference>